<dbReference type="PhylomeDB" id="A0A060S414"/>
<reference evidence="2" key="1">
    <citation type="submission" date="2014-01" db="EMBL/GenBank/DDBJ databases">
        <authorList>
            <person name="Aslett M."/>
        </authorList>
    </citation>
    <scope>NUCLEOTIDE SEQUENCE</scope>
    <source>
        <strain evidence="2">CDC</strain>
    </source>
</reference>
<reference evidence="2" key="2">
    <citation type="submission" date="2014-05" db="EMBL/GenBank/DDBJ databases">
        <title>The genome sequences of chimpanzee malaria parasites reveal the path to human adaptation.</title>
        <authorList>
            <person name="Otto T.D."/>
            <person name="Rayner J.C."/>
            <person name="Boehme U."/>
            <person name="Pain A."/>
            <person name="Spottiswoode N."/>
            <person name="Sanders M."/>
            <person name="Quail M."/>
            <person name="Ollomo B."/>
            <person name="Renaud F."/>
            <person name="Thomas A.W."/>
            <person name="Prugnolle F."/>
            <person name="Conway D.J."/>
            <person name="Newbold C."/>
            <person name="Berriman M."/>
        </authorList>
    </citation>
    <scope>NUCLEOTIDE SEQUENCE [LARGE SCALE GENOMIC DNA]</scope>
    <source>
        <strain evidence="2">CDC</strain>
    </source>
</reference>
<evidence type="ECO:0000313" key="3">
    <source>
        <dbReference type="Proteomes" id="UP000027581"/>
    </source>
</evidence>
<organism evidence="2 3">
    <name type="scientific">Plasmodium reichenowi</name>
    <dbReference type="NCBI Taxonomy" id="5854"/>
    <lineage>
        <taxon>Eukaryota</taxon>
        <taxon>Sar</taxon>
        <taxon>Alveolata</taxon>
        <taxon>Apicomplexa</taxon>
        <taxon>Aconoidasida</taxon>
        <taxon>Haemosporida</taxon>
        <taxon>Plasmodiidae</taxon>
        <taxon>Plasmodium</taxon>
        <taxon>Plasmodium (Laverania)</taxon>
    </lineage>
</organism>
<keyword evidence="1" id="KW-1133">Transmembrane helix</keyword>
<proteinExistence type="predicted"/>
<feature type="transmembrane region" description="Helical" evidence="1">
    <location>
        <begin position="5"/>
        <end position="24"/>
    </location>
</feature>
<sequence length="676" mass="81765">MRKYLCRVSFNVIILIILFCHIIIARNNKTIKWIDVEKDGKMFNHIVRYFIKDDKILKIYTINNNIIMENIDDDYYMNNKESLLKNNDKNDDNFFNNIVNNKVPLSFLIEMFYGYGKKEILNYSGMKTFKLMCNNICNLEERKFENKCPYYLFRNLIYNFIPENAFIKKYGNNERVNNNNMYIKNKKEIPFKCSSYIFFLDNILSKNQKKKEECIYRMKHMNISYTYVEYEIKDTFENIFFDVIKYISTIMEANRNIMNLQNYDNKEYKMFLELNNIILENESKLKHVYFYNTLEEYIQSLDGINKTFAEDIIKEIMDIYSNKNNDNVDNGKSFFRTNKFIINRRSNYINYNNNNKNNNNDIFMLYNDNNNNNSNNDIFMLYNDNNNNDIFMLYNDNISNENSFFRNEQFVSNNNDYERRGANKNQNDFLKVTMESNMNDIKNDEEIDMLVLLNKYFFDFYKNVRRINEEYNEYFDVTYKYGEIKNVQNKNKDNQLLRKKENEEKKRKRVYTSFIKLKEKYMNEKINNGSNINDEYISGETINDTYVNMKHSNGELLNPQNSTDKIILNSMNVLKNITDKIKKENNFSHVNKINEIDIPTVAEEERKIDDFYEYEKKTMAKIHENKENIYRMINEDLDILLKPAQDEYIKVAKNIKNKLLQEYEQILKEQISDDEI</sequence>
<protein>
    <submittedName>
        <fullName evidence="2">Uncharacterized protein</fullName>
    </submittedName>
</protein>
<dbReference type="EMBL" id="HG810774">
    <property type="protein sequence ID" value="CDO66458.1"/>
    <property type="molecule type" value="Genomic_DNA"/>
</dbReference>
<keyword evidence="1" id="KW-0812">Transmembrane</keyword>
<evidence type="ECO:0000313" key="2">
    <source>
        <dbReference type="EMBL" id="CDO66458.1"/>
    </source>
</evidence>
<evidence type="ECO:0000256" key="1">
    <source>
        <dbReference type="SAM" id="Phobius"/>
    </source>
</evidence>
<name>A0A060S414_PLARE</name>
<keyword evidence="3" id="KW-1185">Reference proteome</keyword>
<keyword evidence="1" id="KW-0472">Membrane</keyword>
<dbReference type="AlphaFoldDB" id="A0A060S414"/>
<gene>
    <name evidence="2" type="ORF">PRCDC_1366800</name>
</gene>
<accession>A0A060S414</accession>
<dbReference type="VEuPathDB" id="PlasmoDB:PRG01_1370300"/>
<dbReference type="Proteomes" id="UP000027581">
    <property type="component" value="Unassembled WGS sequence"/>
</dbReference>
<dbReference type="VEuPathDB" id="PlasmoDB:PRCDC_1366800"/>